<evidence type="ECO:0000259" key="5">
    <source>
        <dbReference type="PROSITE" id="PS50110"/>
    </source>
</evidence>
<evidence type="ECO:0000313" key="6">
    <source>
        <dbReference type="EMBL" id="TQM09160.1"/>
    </source>
</evidence>
<dbReference type="Gene3D" id="1.10.10.10">
    <property type="entry name" value="Winged helix-like DNA-binding domain superfamily/Winged helix DNA-binding domain"/>
    <property type="match status" value="1"/>
</dbReference>
<dbReference type="GO" id="GO:0000160">
    <property type="term" value="P:phosphorelay signal transduction system"/>
    <property type="evidence" value="ECO:0007669"/>
    <property type="project" value="InterPro"/>
</dbReference>
<dbReference type="Gene3D" id="3.40.50.2300">
    <property type="match status" value="1"/>
</dbReference>
<protein>
    <submittedName>
        <fullName evidence="6">DNA-binding NarL/FixJ family response regulator</fullName>
    </submittedName>
</protein>
<dbReference type="Pfam" id="PF00072">
    <property type="entry name" value="Response_reg"/>
    <property type="match status" value="1"/>
</dbReference>
<dbReference type="SUPFAM" id="SSF52172">
    <property type="entry name" value="CheY-like"/>
    <property type="match status" value="1"/>
</dbReference>
<evidence type="ECO:0000313" key="7">
    <source>
        <dbReference type="Proteomes" id="UP000315677"/>
    </source>
</evidence>
<reference evidence="6 7" key="1">
    <citation type="submission" date="2019-06" db="EMBL/GenBank/DDBJ databases">
        <title>Sequencing the genomes of 1000 actinobacteria strains.</title>
        <authorList>
            <person name="Klenk H.-P."/>
        </authorList>
    </citation>
    <scope>NUCLEOTIDE SEQUENCE [LARGE SCALE GENOMIC DNA]</scope>
    <source>
        <strain evidence="6 7">DSM 45301</strain>
    </source>
</reference>
<proteinExistence type="predicted"/>
<dbReference type="Pfam" id="PF00196">
    <property type="entry name" value="GerE"/>
    <property type="match status" value="1"/>
</dbReference>
<evidence type="ECO:0000256" key="3">
    <source>
        <dbReference type="SAM" id="MobiDB-lite"/>
    </source>
</evidence>
<feature type="modified residue" description="4-aspartylphosphate" evidence="2">
    <location>
        <position position="57"/>
    </location>
</feature>
<comment type="caution">
    <text evidence="6">The sequence shown here is derived from an EMBL/GenBank/DDBJ whole genome shotgun (WGS) entry which is preliminary data.</text>
</comment>
<sequence length="223" mass="23194">MVVRVVVVDRQPLFRRQLEESLPAVTDGGVRVVAGTDLAANAALLVRRHQPDVVLLDLELAAPGALAALTAVRRVQPRLPVLALVRSHAEHRPLVEALAAGASGVLLKTRAPAELAPSLLAASAGVAPAPRSACPALTDAEQHLWALIAGGASTSQIARELHVSERTVKRLTARLLRTLGAANRTEAAALAGRAGMLDGSARPEATIPTPRPAAVPSLPRPPR</sequence>
<feature type="region of interest" description="Disordered" evidence="3">
    <location>
        <begin position="199"/>
        <end position="223"/>
    </location>
</feature>
<dbReference type="CDD" id="cd06170">
    <property type="entry name" value="LuxR_C_like"/>
    <property type="match status" value="1"/>
</dbReference>
<evidence type="ECO:0000259" key="4">
    <source>
        <dbReference type="PROSITE" id="PS50043"/>
    </source>
</evidence>
<dbReference type="SMART" id="SM00448">
    <property type="entry name" value="REC"/>
    <property type="match status" value="1"/>
</dbReference>
<dbReference type="InterPro" id="IPR051015">
    <property type="entry name" value="EvgA-like"/>
</dbReference>
<accession>A0A543DIL1</accession>
<gene>
    <name evidence="6" type="ORF">FB558_4910</name>
</gene>
<dbReference type="PROSITE" id="PS50043">
    <property type="entry name" value="HTH_LUXR_2"/>
    <property type="match status" value="1"/>
</dbReference>
<dbReference type="InterPro" id="IPR000792">
    <property type="entry name" value="Tscrpt_reg_LuxR_C"/>
</dbReference>
<keyword evidence="2" id="KW-0597">Phosphoprotein</keyword>
<evidence type="ECO:0000256" key="2">
    <source>
        <dbReference type="PROSITE-ProRule" id="PRU00169"/>
    </source>
</evidence>
<name>A0A543DIL1_9PSEU</name>
<dbReference type="PROSITE" id="PS50110">
    <property type="entry name" value="RESPONSE_REGULATORY"/>
    <property type="match status" value="1"/>
</dbReference>
<dbReference type="OrthoDB" id="3575486at2"/>
<keyword evidence="7" id="KW-1185">Reference proteome</keyword>
<feature type="domain" description="HTH luxR-type" evidence="4">
    <location>
        <begin position="130"/>
        <end position="195"/>
    </location>
</feature>
<dbReference type="PRINTS" id="PR00038">
    <property type="entry name" value="HTHLUXR"/>
</dbReference>
<dbReference type="SUPFAM" id="SSF46894">
    <property type="entry name" value="C-terminal effector domain of the bipartite response regulators"/>
    <property type="match status" value="1"/>
</dbReference>
<dbReference type="PANTHER" id="PTHR45566:SF2">
    <property type="entry name" value="NARL SUBFAMILY"/>
    <property type="match status" value="1"/>
</dbReference>
<dbReference type="InterPro" id="IPR001789">
    <property type="entry name" value="Sig_transdc_resp-reg_receiver"/>
</dbReference>
<dbReference type="PANTHER" id="PTHR45566">
    <property type="entry name" value="HTH-TYPE TRANSCRIPTIONAL REGULATOR YHJB-RELATED"/>
    <property type="match status" value="1"/>
</dbReference>
<dbReference type="InterPro" id="IPR011006">
    <property type="entry name" value="CheY-like_superfamily"/>
</dbReference>
<dbReference type="GO" id="GO:0006355">
    <property type="term" value="P:regulation of DNA-templated transcription"/>
    <property type="evidence" value="ECO:0007669"/>
    <property type="project" value="InterPro"/>
</dbReference>
<feature type="compositionally biased region" description="Pro residues" evidence="3">
    <location>
        <begin position="209"/>
        <end position="223"/>
    </location>
</feature>
<dbReference type="Proteomes" id="UP000315677">
    <property type="component" value="Unassembled WGS sequence"/>
</dbReference>
<dbReference type="AlphaFoldDB" id="A0A543DIL1"/>
<dbReference type="EMBL" id="VFPA01000003">
    <property type="protein sequence ID" value="TQM09160.1"/>
    <property type="molecule type" value="Genomic_DNA"/>
</dbReference>
<keyword evidence="1 6" id="KW-0238">DNA-binding</keyword>
<dbReference type="InterPro" id="IPR016032">
    <property type="entry name" value="Sig_transdc_resp-reg_C-effctor"/>
</dbReference>
<dbReference type="InterPro" id="IPR036388">
    <property type="entry name" value="WH-like_DNA-bd_sf"/>
</dbReference>
<dbReference type="GO" id="GO:0003677">
    <property type="term" value="F:DNA binding"/>
    <property type="evidence" value="ECO:0007669"/>
    <property type="project" value="UniProtKB-KW"/>
</dbReference>
<feature type="domain" description="Response regulatory" evidence="5">
    <location>
        <begin position="4"/>
        <end position="123"/>
    </location>
</feature>
<dbReference type="SMART" id="SM00421">
    <property type="entry name" value="HTH_LUXR"/>
    <property type="match status" value="1"/>
</dbReference>
<evidence type="ECO:0000256" key="1">
    <source>
        <dbReference type="ARBA" id="ARBA00023125"/>
    </source>
</evidence>
<organism evidence="6 7">
    <name type="scientific">Pseudonocardia kunmingensis</name>
    <dbReference type="NCBI Taxonomy" id="630975"/>
    <lineage>
        <taxon>Bacteria</taxon>
        <taxon>Bacillati</taxon>
        <taxon>Actinomycetota</taxon>
        <taxon>Actinomycetes</taxon>
        <taxon>Pseudonocardiales</taxon>
        <taxon>Pseudonocardiaceae</taxon>
        <taxon>Pseudonocardia</taxon>
    </lineage>
</organism>